<organism evidence="3 4">
    <name type="scientific">Euroglyphus maynei</name>
    <name type="common">Mayne's house dust mite</name>
    <dbReference type="NCBI Taxonomy" id="6958"/>
    <lineage>
        <taxon>Eukaryota</taxon>
        <taxon>Metazoa</taxon>
        <taxon>Ecdysozoa</taxon>
        <taxon>Arthropoda</taxon>
        <taxon>Chelicerata</taxon>
        <taxon>Arachnida</taxon>
        <taxon>Acari</taxon>
        <taxon>Acariformes</taxon>
        <taxon>Sarcoptiformes</taxon>
        <taxon>Astigmata</taxon>
        <taxon>Psoroptidia</taxon>
        <taxon>Analgoidea</taxon>
        <taxon>Pyroglyphidae</taxon>
        <taxon>Pyroglyphinae</taxon>
        <taxon>Euroglyphus</taxon>
    </lineage>
</organism>
<dbReference type="InterPro" id="IPR047246">
    <property type="entry name" value="ThrRS_anticodon"/>
</dbReference>
<dbReference type="EMBL" id="MUJZ01036464">
    <property type="protein sequence ID" value="OTF76643.1"/>
    <property type="molecule type" value="Genomic_DNA"/>
</dbReference>
<reference evidence="3 4" key="1">
    <citation type="submission" date="2017-03" db="EMBL/GenBank/DDBJ databases">
        <title>Genome Survey of Euroglyphus maynei.</title>
        <authorList>
            <person name="Arlian L.G."/>
            <person name="Morgan M.S."/>
            <person name="Rider S.D."/>
        </authorList>
    </citation>
    <scope>NUCLEOTIDE SEQUENCE [LARGE SCALE GENOMIC DNA]</scope>
    <source>
        <strain evidence="3">Arlian Lab</strain>
        <tissue evidence="3">Whole body</tissue>
    </source>
</reference>
<evidence type="ECO:0000313" key="4">
    <source>
        <dbReference type="Proteomes" id="UP000194236"/>
    </source>
</evidence>
<dbReference type="Proteomes" id="UP000194236">
    <property type="component" value="Unassembled WGS sequence"/>
</dbReference>
<keyword evidence="1" id="KW-0648">Protein biosynthesis</keyword>
<feature type="domain" description="Anticodon-binding" evidence="2">
    <location>
        <begin position="2"/>
        <end position="81"/>
    </location>
</feature>
<dbReference type="InterPro" id="IPR004154">
    <property type="entry name" value="Anticodon-bd"/>
</dbReference>
<dbReference type="GO" id="GO:0005739">
    <property type="term" value="C:mitochondrion"/>
    <property type="evidence" value="ECO:0007669"/>
    <property type="project" value="TreeGrafter"/>
</dbReference>
<name>A0A1Y3B9R8_EURMA</name>
<dbReference type="InterPro" id="IPR036621">
    <property type="entry name" value="Anticodon-bd_dom_sf"/>
</dbReference>
<dbReference type="SUPFAM" id="SSF52954">
    <property type="entry name" value="Class II aaRS ABD-related"/>
    <property type="match status" value="1"/>
</dbReference>
<dbReference type="Pfam" id="PF03129">
    <property type="entry name" value="HGTP_anticodon"/>
    <property type="match status" value="1"/>
</dbReference>
<gene>
    <name evidence="3" type="ORF">BLA29_008495</name>
</gene>
<evidence type="ECO:0000313" key="3">
    <source>
        <dbReference type="EMBL" id="OTF76643.1"/>
    </source>
</evidence>
<dbReference type="GO" id="GO:0006435">
    <property type="term" value="P:threonyl-tRNA aminoacylation"/>
    <property type="evidence" value="ECO:0007669"/>
    <property type="project" value="TreeGrafter"/>
</dbReference>
<accession>A0A1Y3B9R8</accession>
<evidence type="ECO:0000256" key="1">
    <source>
        <dbReference type="ARBA" id="ARBA00022917"/>
    </source>
</evidence>
<dbReference type="GO" id="GO:0004829">
    <property type="term" value="F:threonine-tRNA ligase activity"/>
    <property type="evidence" value="ECO:0007669"/>
    <property type="project" value="TreeGrafter"/>
</dbReference>
<proteinExistence type="predicted"/>
<dbReference type="OrthoDB" id="5423599at2759"/>
<dbReference type="PANTHER" id="PTHR11451">
    <property type="entry name" value="THREONINE-TRNA LIGASE"/>
    <property type="match status" value="1"/>
</dbReference>
<dbReference type="Gene3D" id="3.40.50.800">
    <property type="entry name" value="Anticodon-binding domain"/>
    <property type="match status" value="1"/>
</dbReference>
<comment type="caution">
    <text evidence="3">The sequence shown here is derived from an EMBL/GenBank/DDBJ whole genome shotgun (WGS) entry which is preliminary data.</text>
</comment>
<dbReference type="PANTHER" id="PTHR11451:SF46">
    <property type="entry name" value="THREONINE--TRNA LIGASE"/>
    <property type="match status" value="1"/>
</dbReference>
<evidence type="ECO:0000259" key="2">
    <source>
        <dbReference type="Pfam" id="PF03129"/>
    </source>
</evidence>
<keyword evidence="4" id="KW-1185">Reference proteome</keyword>
<sequence>CNEYAGKVQQQLHDAGFQSACELDPGLTINKKVRNAQLAQFNFILVVGDKESANNTVNVRTRDNKIHGEISIGDLIEKFQQFKREKTINAEEIF</sequence>
<feature type="non-terminal residue" evidence="3">
    <location>
        <position position="1"/>
    </location>
</feature>
<protein>
    <recommendedName>
        <fullName evidence="2">Anticodon-binding domain-containing protein</fullName>
    </recommendedName>
</protein>
<dbReference type="CDD" id="cd00860">
    <property type="entry name" value="ThrRS_anticodon"/>
    <property type="match status" value="1"/>
</dbReference>
<dbReference type="AlphaFoldDB" id="A0A1Y3B9R8"/>